<dbReference type="InterPro" id="IPR001841">
    <property type="entry name" value="Znf_RING"/>
</dbReference>
<evidence type="ECO:0000313" key="4">
    <source>
        <dbReference type="EMBL" id="KAK8848326.1"/>
    </source>
</evidence>
<dbReference type="Pfam" id="PF13920">
    <property type="entry name" value="zf-C3HC4_3"/>
    <property type="match status" value="2"/>
</dbReference>
<dbReference type="InterPro" id="IPR011050">
    <property type="entry name" value="Pectin_lyase_fold/virulence"/>
</dbReference>
<dbReference type="InterPro" id="IPR006626">
    <property type="entry name" value="PbH1"/>
</dbReference>
<gene>
    <name evidence="4" type="ORF">M9Y10_019389</name>
</gene>
<dbReference type="InterPro" id="IPR012334">
    <property type="entry name" value="Pectin_lyas_fold"/>
</dbReference>
<evidence type="ECO:0000256" key="2">
    <source>
        <dbReference type="PROSITE-ProRule" id="PRU00175"/>
    </source>
</evidence>
<keyword evidence="5" id="KW-1185">Reference proteome</keyword>
<dbReference type="SMART" id="SM00710">
    <property type="entry name" value="PbH1"/>
    <property type="match status" value="9"/>
</dbReference>
<dbReference type="InterPro" id="IPR039448">
    <property type="entry name" value="Beta_helix"/>
</dbReference>
<protein>
    <recommendedName>
        <fullName evidence="3">RING-type domain-containing protein</fullName>
    </recommendedName>
</protein>
<dbReference type="InterPro" id="IPR013083">
    <property type="entry name" value="Znf_RING/FYVE/PHD"/>
</dbReference>
<organism evidence="4 5">
    <name type="scientific">Tritrichomonas musculus</name>
    <dbReference type="NCBI Taxonomy" id="1915356"/>
    <lineage>
        <taxon>Eukaryota</taxon>
        <taxon>Metamonada</taxon>
        <taxon>Parabasalia</taxon>
        <taxon>Tritrichomonadida</taxon>
        <taxon>Tritrichomonadidae</taxon>
        <taxon>Tritrichomonas</taxon>
    </lineage>
</organism>
<dbReference type="InterPro" id="IPR051550">
    <property type="entry name" value="SCF-Subunits/Alg-Epimerases"/>
</dbReference>
<sequence>MGIDFVTILNESNSDINKETGEILITSPIIESNEILIIKTPCKIYSNCNTHIKCKHLIVESSGVFLENIFFETTLEFVFSDDLQISNCNLEKEQTDKDGAILIKKSKNVQINNLIISKVQNASGIFITEKSSVIADNISIEVTDSSLIKCNEESSLKITNSKFDHSNCNGIFAENSTIEVEKCSFTNMIFPAICAHNCNCSIKNNEIRNIEENGITIVKTKKNSDGSNINFVNIIKNNIFSDIQGSGISIWDESVITIDENSISNIQGNGIYISNHSKVTGSKNEIYDCKHPAIAILLKSDATLENFKISNINYSGICVRDAGKVTIENFEIKNCNDSGISVSDTDECIIKGSSILNCNIAAVEAYNQSKVSVNNCNISEIKEYSFLVYTSAELKAEENNISEIGKAMVRLIHKGGGDFIKNKIFNCPIQNDGQTSSQYFFFQNGEFSSVTNDESRKTDLISFDEVYDDTNLLCFKCHQNPRDYFLLNCGHKVYCQTCAQEALQNHEKCPLCRMPVSNISEGYEITDGICGVCRDEKPKCLVIPCGHIGYCKECMMQWFLERQSCPFCHKEPVTFKNIQHF</sequence>
<evidence type="ECO:0000259" key="3">
    <source>
        <dbReference type="PROSITE" id="PS50089"/>
    </source>
</evidence>
<keyword evidence="2" id="KW-0862">Zinc</keyword>
<dbReference type="Gene3D" id="2.160.20.10">
    <property type="entry name" value="Single-stranded right-handed beta-helix, Pectin lyase-like"/>
    <property type="match status" value="2"/>
</dbReference>
<proteinExistence type="predicted"/>
<dbReference type="SUPFAM" id="SSF51126">
    <property type="entry name" value="Pectin lyase-like"/>
    <property type="match status" value="2"/>
</dbReference>
<dbReference type="SMART" id="SM00184">
    <property type="entry name" value="RING"/>
    <property type="match status" value="2"/>
</dbReference>
<feature type="domain" description="RING-type" evidence="3">
    <location>
        <begin position="530"/>
        <end position="569"/>
    </location>
</feature>
<dbReference type="EMBL" id="JAPFFF010000027">
    <property type="protein sequence ID" value="KAK8848326.1"/>
    <property type="molecule type" value="Genomic_DNA"/>
</dbReference>
<keyword evidence="2" id="KW-0479">Metal-binding</keyword>
<comment type="caution">
    <text evidence="4">The sequence shown here is derived from an EMBL/GenBank/DDBJ whole genome shotgun (WGS) entry which is preliminary data.</text>
</comment>
<dbReference type="Proteomes" id="UP001470230">
    <property type="component" value="Unassembled WGS sequence"/>
</dbReference>
<keyword evidence="1" id="KW-0677">Repeat</keyword>
<keyword evidence="2" id="KW-0863">Zinc-finger</keyword>
<name>A0ABR2HJD7_9EUKA</name>
<dbReference type="PANTHER" id="PTHR22990">
    <property type="entry name" value="F-BOX ONLY PROTEIN"/>
    <property type="match status" value="1"/>
</dbReference>
<evidence type="ECO:0000313" key="5">
    <source>
        <dbReference type="Proteomes" id="UP001470230"/>
    </source>
</evidence>
<dbReference type="SUPFAM" id="SSF57850">
    <property type="entry name" value="RING/U-box"/>
    <property type="match status" value="2"/>
</dbReference>
<reference evidence="4 5" key="1">
    <citation type="submission" date="2024-04" db="EMBL/GenBank/DDBJ databases">
        <title>Tritrichomonas musculus Genome.</title>
        <authorList>
            <person name="Alves-Ferreira E."/>
            <person name="Grigg M."/>
            <person name="Lorenzi H."/>
            <person name="Galac M."/>
        </authorList>
    </citation>
    <scope>NUCLEOTIDE SEQUENCE [LARGE SCALE GENOMIC DNA]</scope>
    <source>
        <strain evidence="4 5">EAF2021</strain>
    </source>
</reference>
<dbReference type="PROSITE" id="PS50089">
    <property type="entry name" value="ZF_RING_2"/>
    <property type="match status" value="2"/>
</dbReference>
<evidence type="ECO:0000256" key="1">
    <source>
        <dbReference type="ARBA" id="ARBA00022737"/>
    </source>
</evidence>
<dbReference type="Gene3D" id="3.30.40.10">
    <property type="entry name" value="Zinc/RING finger domain, C3HC4 (zinc finger)"/>
    <property type="match status" value="2"/>
</dbReference>
<feature type="domain" description="RING-type" evidence="3">
    <location>
        <begin position="474"/>
        <end position="513"/>
    </location>
</feature>
<dbReference type="PANTHER" id="PTHR22990:SF15">
    <property type="entry name" value="F-BOX ONLY PROTEIN 10"/>
    <property type="match status" value="1"/>
</dbReference>
<dbReference type="Pfam" id="PF13229">
    <property type="entry name" value="Beta_helix"/>
    <property type="match status" value="2"/>
</dbReference>
<accession>A0ABR2HJD7</accession>